<reference evidence="1" key="1">
    <citation type="submission" date="2014-11" db="EMBL/GenBank/DDBJ databases">
        <authorList>
            <person name="Amaro Gonzalez C."/>
        </authorList>
    </citation>
    <scope>NUCLEOTIDE SEQUENCE</scope>
</reference>
<proteinExistence type="predicted"/>
<dbReference type="AlphaFoldDB" id="A0A0E9XD51"/>
<sequence length="28" mass="3218">MLLVRVRWLFRTCVSSILSSLNLTPAKL</sequence>
<evidence type="ECO:0000313" key="1">
    <source>
        <dbReference type="EMBL" id="JAH99618.1"/>
    </source>
</evidence>
<name>A0A0E9XD51_ANGAN</name>
<dbReference type="EMBL" id="GBXM01008959">
    <property type="protein sequence ID" value="JAH99618.1"/>
    <property type="molecule type" value="Transcribed_RNA"/>
</dbReference>
<accession>A0A0E9XD51</accession>
<reference evidence="1" key="2">
    <citation type="journal article" date="2015" name="Fish Shellfish Immunol.">
        <title>Early steps in the European eel (Anguilla anguilla)-Vibrio vulnificus interaction in the gills: Role of the RtxA13 toxin.</title>
        <authorList>
            <person name="Callol A."/>
            <person name="Pajuelo D."/>
            <person name="Ebbesson L."/>
            <person name="Teles M."/>
            <person name="MacKenzie S."/>
            <person name="Amaro C."/>
        </authorList>
    </citation>
    <scope>NUCLEOTIDE SEQUENCE</scope>
</reference>
<protein>
    <submittedName>
        <fullName evidence="1">Uncharacterized protein</fullName>
    </submittedName>
</protein>
<organism evidence="1">
    <name type="scientific">Anguilla anguilla</name>
    <name type="common">European freshwater eel</name>
    <name type="synonym">Muraena anguilla</name>
    <dbReference type="NCBI Taxonomy" id="7936"/>
    <lineage>
        <taxon>Eukaryota</taxon>
        <taxon>Metazoa</taxon>
        <taxon>Chordata</taxon>
        <taxon>Craniata</taxon>
        <taxon>Vertebrata</taxon>
        <taxon>Euteleostomi</taxon>
        <taxon>Actinopterygii</taxon>
        <taxon>Neopterygii</taxon>
        <taxon>Teleostei</taxon>
        <taxon>Anguilliformes</taxon>
        <taxon>Anguillidae</taxon>
        <taxon>Anguilla</taxon>
    </lineage>
</organism>